<dbReference type="OrthoDB" id="8115013at2"/>
<accession>A0A2Z3JIM7</accession>
<dbReference type="SUPFAM" id="SSF54427">
    <property type="entry name" value="NTF2-like"/>
    <property type="match status" value="1"/>
</dbReference>
<dbReference type="InterPro" id="IPR037401">
    <property type="entry name" value="SnoaL-like"/>
</dbReference>
<dbReference type="EMBL" id="CP029494">
    <property type="protein sequence ID" value="AWN22809.1"/>
    <property type="molecule type" value="Genomic_DNA"/>
</dbReference>
<gene>
    <name evidence="2" type="ORF">DKM44_05870</name>
</gene>
<keyword evidence="3" id="KW-1185">Reference proteome</keyword>
<organism evidence="2 3">
    <name type="scientific">Deinococcus irradiatisoli</name>
    <dbReference type="NCBI Taxonomy" id="2202254"/>
    <lineage>
        <taxon>Bacteria</taxon>
        <taxon>Thermotogati</taxon>
        <taxon>Deinococcota</taxon>
        <taxon>Deinococci</taxon>
        <taxon>Deinococcales</taxon>
        <taxon>Deinococcaceae</taxon>
        <taxon>Deinococcus</taxon>
    </lineage>
</organism>
<dbReference type="KEGG" id="dez:DKM44_05870"/>
<dbReference type="Pfam" id="PF12680">
    <property type="entry name" value="SnoaL_2"/>
    <property type="match status" value="1"/>
</dbReference>
<dbReference type="RefSeq" id="WP_109826091.1">
    <property type="nucleotide sequence ID" value="NZ_CP029494.1"/>
</dbReference>
<protein>
    <recommendedName>
        <fullName evidence="1">SnoaL-like domain-containing protein</fullName>
    </recommendedName>
</protein>
<proteinExistence type="predicted"/>
<feature type="domain" description="SnoaL-like" evidence="1">
    <location>
        <begin position="10"/>
        <end position="113"/>
    </location>
</feature>
<evidence type="ECO:0000313" key="3">
    <source>
        <dbReference type="Proteomes" id="UP000245368"/>
    </source>
</evidence>
<sequence>MDTPLHDLIQQTFRSVERKELNGVLSLLADDAVFTDPHYPDPVMRGKAEIEAGLRWGFSSMKQFGFTIVRFFDAPDRQSAAVEVATHHVLKGGMNLRFPQMFVIETRNGKITRLQAFEPYGPNGIGGAVLSLTRLVRRVKRLSQSGGRRRTTAGK</sequence>
<dbReference type="Gene3D" id="3.10.450.50">
    <property type="match status" value="1"/>
</dbReference>
<evidence type="ECO:0000259" key="1">
    <source>
        <dbReference type="Pfam" id="PF12680"/>
    </source>
</evidence>
<dbReference type="Proteomes" id="UP000245368">
    <property type="component" value="Chromosome"/>
</dbReference>
<evidence type="ECO:0000313" key="2">
    <source>
        <dbReference type="EMBL" id="AWN22809.1"/>
    </source>
</evidence>
<reference evidence="2 3" key="1">
    <citation type="submission" date="2018-05" db="EMBL/GenBank/DDBJ databases">
        <title>Complete Genome Sequence of Deinococcus sp. strain 17bor-2.</title>
        <authorList>
            <person name="Srinivasan S."/>
        </authorList>
    </citation>
    <scope>NUCLEOTIDE SEQUENCE [LARGE SCALE GENOMIC DNA]</scope>
    <source>
        <strain evidence="2 3">17bor-2</strain>
    </source>
</reference>
<name>A0A2Z3JIM7_9DEIO</name>
<dbReference type="InterPro" id="IPR032710">
    <property type="entry name" value="NTF2-like_dom_sf"/>
</dbReference>
<dbReference type="AlphaFoldDB" id="A0A2Z3JIM7"/>